<dbReference type="Pfam" id="PF00443">
    <property type="entry name" value="UCH"/>
    <property type="match status" value="1"/>
</dbReference>
<reference evidence="3" key="1">
    <citation type="journal article" date="2020" name="Stud. Mycol.">
        <title>101 Dothideomycetes genomes: a test case for predicting lifestyles and emergence of pathogens.</title>
        <authorList>
            <person name="Haridas S."/>
            <person name="Albert R."/>
            <person name="Binder M."/>
            <person name="Bloem J."/>
            <person name="Labutti K."/>
            <person name="Salamov A."/>
            <person name="Andreopoulos B."/>
            <person name="Baker S."/>
            <person name="Barry K."/>
            <person name="Bills G."/>
            <person name="Bluhm B."/>
            <person name="Cannon C."/>
            <person name="Castanera R."/>
            <person name="Culley D."/>
            <person name="Daum C."/>
            <person name="Ezra D."/>
            <person name="Gonzalez J."/>
            <person name="Henrissat B."/>
            <person name="Kuo A."/>
            <person name="Liang C."/>
            <person name="Lipzen A."/>
            <person name="Lutzoni F."/>
            <person name="Magnuson J."/>
            <person name="Mondo S."/>
            <person name="Nolan M."/>
            <person name="Ohm R."/>
            <person name="Pangilinan J."/>
            <person name="Park H.-J."/>
            <person name="Ramirez L."/>
            <person name="Alfaro M."/>
            <person name="Sun H."/>
            <person name="Tritt A."/>
            <person name="Yoshinaga Y."/>
            <person name="Zwiers L.-H."/>
            <person name="Turgeon B."/>
            <person name="Goodwin S."/>
            <person name="Spatafora J."/>
            <person name="Crous P."/>
            <person name="Grigoriev I."/>
        </authorList>
    </citation>
    <scope>NUCLEOTIDE SEQUENCE</scope>
    <source>
        <strain evidence="3">CBS 113818</strain>
    </source>
</reference>
<feature type="region of interest" description="Disordered" evidence="1">
    <location>
        <begin position="571"/>
        <end position="719"/>
    </location>
</feature>
<dbReference type="SUPFAM" id="SSF54001">
    <property type="entry name" value="Cysteine proteinases"/>
    <property type="match status" value="1"/>
</dbReference>
<evidence type="ECO:0000256" key="1">
    <source>
        <dbReference type="SAM" id="MobiDB-lite"/>
    </source>
</evidence>
<dbReference type="Proteomes" id="UP000799424">
    <property type="component" value="Unassembled WGS sequence"/>
</dbReference>
<feature type="compositionally biased region" description="Acidic residues" evidence="1">
    <location>
        <begin position="442"/>
        <end position="462"/>
    </location>
</feature>
<feature type="compositionally biased region" description="Acidic residues" evidence="1">
    <location>
        <begin position="389"/>
        <end position="420"/>
    </location>
</feature>
<feature type="region of interest" description="Disordered" evidence="1">
    <location>
        <begin position="314"/>
        <end position="344"/>
    </location>
</feature>
<feature type="region of interest" description="Disordered" evidence="1">
    <location>
        <begin position="357"/>
        <end position="538"/>
    </location>
</feature>
<dbReference type="CDD" id="cd02257">
    <property type="entry name" value="Peptidase_C19"/>
    <property type="match status" value="1"/>
</dbReference>
<evidence type="ECO:0000259" key="2">
    <source>
        <dbReference type="PROSITE" id="PS50235"/>
    </source>
</evidence>
<feature type="compositionally biased region" description="Acidic residues" evidence="1">
    <location>
        <begin position="490"/>
        <end position="525"/>
    </location>
</feature>
<feature type="compositionally biased region" description="Acidic residues" evidence="1">
    <location>
        <begin position="357"/>
        <end position="380"/>
    </location>
</feature>
<gene>
    <name evidence="3" type="ORF">CC86DRAFT_406693</name>
</gene>
<dbReference type="GO" id="GO:0004843">
    <property type="term" value="F:cysteine-type deubiquitinase activity"/>
    <property type="evidence" value="ECO:0007669"/>
    <property type="project" value="InterPro"/>
</dbReference>
<feature type="domain" description="USP" evidence="2">
    <location>
        <begin position="53"/>
        <end position="368"/>
    </location>
</feature>
<dbReference type="PROSITE" id="PS50235">
    <property type="entry name" value="USP_3"/>
    <property type="match status" value="1"/>
</dbReference>
<name>A0A6A6ZZD1_9PLEO</name>
<protein>
    <recommendedName>
        <fullName evidence="2">USP domain-containing protein</fullName>
    </recommendedName>
</protein>
<dbReference type="Gene3D" id="3.90.70.10">
    <property type="entry name" value="Cysteine proteinases"/>
    <property type="match status" value="1"/>
</dbReference>
<accession>A0A6A6ZZD1</accession>
<feature type="compositionally biased region" description="Basic and acidic residues" evidence="1">
    <location>
        <begin position="628"/>
        <end position="637"/>
    </location>
</feature>
<dbReference type="OrthoDB" id="289038at2759"/>
<dbReference type="InterPro" id="IPR001394">
    <property type="entry name" value="Peptidase_C19_UCH"/>
</dbReference>
<feature type="compositionally biased region" description="Polar residues" evidence="1">
    <location>
        <begin position="609"/>
        <end position="622"/>
    </location>
</feature>
<sequence>MAAPDHDHQTRKKANSVFTLKHPLQQKRDNYGAKIKHVWLPQAGRPHLEPRSIRLPTGACRARCFQNVVHQSLMHVPKFLHWILSHTGCDIPTNDCVMCLYRDFVARYWQDAAAADIVVPANDPSLNQIAVLAKTARPAAFTSLGDTAEFYEWIVEQLLHTKPIGGWARKHWRELLWNREWEAMFLLDYSESKRCPACLSVDKQDNWESKIQVALDPAMADLDQILDSGFFNQTQSHQCGTCNAAGEHRVRRRIKAAPQVLRIEVQLATTVAGQVMKQLHPWDVPELLDLTQYQLNAELPLQYNLSSAIAHAGSNGHQEVGGVARATKGESSESSGLDDDELEKYIPPFIDVTQAVEEEDDEEYDEEEEINGLDDDECEEIIPRFIDLTEAEGEGSESSSSDEDEDDEEEEISGPDDDAIQESIRRAMGLTEAVEQERENSSSEEDEYDEEEESSDEEDNDESYYHEDGDSDDGEAPRGPQSPGNGVSQEPEDEDMSYDQELLDEDSPTEEDASLVDGPENDETQPLEGQENMINSQAIREEVREAVLDSIMSTLNEPIKEVPGFQQLQEYMQQQTDARVQEHIDGRSSRSTSRTPSLGTEDDAEESIYSPSVHSPSRTLSFGTADALEEHVDDRSSRSTSRTLSLGTADAPEESITVPQTHTRARTLSLGSTDSSDDTPEEIVPGPRTRPPTQRTLSLGSVEALDDTPDESFKDPNVRSSSRALNWGAVDAPEENVAGPIARKRSRTASIHAAPEETVDDRNTRTRSRTLNIRAQSPPTPDQSRPKRRCINVLRGLVEVTNEAYINEIGPDLTDLPYTPSAPRKRRCRALYKMENGYLTPSPRYDDPIFPHPSPIAPTIHSPTVPNNGWILGPRRANGSEYRNGNRYWSLSPAPVRDGTHTVNVRGKNGEFHVGNGDVGGAPHVVLLAPGKLGDNPQRPEHGCYRPTGYQVVVLTYTRRKLPGVMGKFERDIPGFER</sequence>
<evidence type="ECO:0000313" key="3">
    <source>
        <dbReference type="EMBL" id="KAF2826420.1"/>
    </source>
</evidence>
<keyword evidence="4" id="KW-1185">Reference proteome</keyword>
<dbReference type="AlphaFoldDB" id="A0A6A6ZZD1"/>
<proteinExistence type="predicted"/>
<dbReference type="GO" id="GO:0016579">
    <property type="term" value="P:protein deubiquitination"/>
    <property type="evidence" value="ECO:0007669"/>
    <property type="project" value="InterPro"/>
</dbReference>
<dbReference type="EMBL" id="MU006226">
    <property type="protein sequence ID" value="KAF2826420.1"/>
    <property type="molecule type" value="Genomic_DNA"/>
</dbReference>
<dbReference type="InterPro" id="IPR038765">
    <property type="entry name" value="Papain-like_cys_pep_sf"/>
</dbReference>
<dbReference type="InterPro" id="IPR028889">
    <property type="entry name" value="USP"/>
</dbReference>
<organism evidence="3 4">
    <name type="scientific">Ophiobolus disseminans</name>
    <dbReference type="NCBI Taxonomy" id="1469910"/>
    <lineage>
        <taxon>Eukaryota</taxon>
        <taxon>Fungi</taxon>
        <taxon>Dikarya</taxon>
        <taxon>Ascomycota</taxon>
        <taxon>Pezizomycotina</taxon>
        <taxon>Dothideomycetes</taxon>
        <taxon>Pleosporomycetidae</taxon>
        <taxon>Pleosporales</taxon>
        <taxon>Pleosporineae</taxon>
        <taxon>Phaeosphaeriaceae</taxon>
        <taxon>Ophiobolus</taxon>
    </lineage>
</organism>
<evidence type="ECO:0000313" key="4">
    <source>
        <dbReference type="Proteomes" id="UP000799424"/>
    </source>
</evidence>
<feature type="region of interest" description="Disordered" evidence="1">
    <location>
        <begin position="744"/>
        <end position="767"/>
    </location>
</feature>
<feature type="compositionally biased region" description="Basic and acidic residues" evidence="1">
    <location>
        <begin position="579"/>
        <end position="588"/>
    </location>
</feature>